<evidence type="ECO:0000313" key="1">
    <source>
        <dbReference type="EMBL" id="QGS34188.1"/>
    </source>
</evidence>
<proteinExistence type="predicted"/>
<organism evidence="1 2">
    <name type="scientific">Corynebacterium xerosis</name>
    <dbReference type="NCBI Taxonomy" id="1725"/>
    <lineage>
        <taxon>Bacteria</taxon>
        <taxon>Bacillati</taxon>
        <taxon>Actinomycetota</taxon>
        <taxon>Actinomycetes</taxon>
        <taxon>Mycobacteriales</taxon>
        <taxon>Corynebacteriaceae</taxon>
        <taxon>Corynebacterium</taxon>
    </lineage>
</organism>
<dbReference type="EMBL" id="CP046322">
    <property type="protein sequence ID" value="QGS34188.1"/>
    <property type="molecule type" value="Genomic_DNA"/>
</dbReference>
<reference evidence="1 2" key="1">
    <citation type="submission" date="2019-11" db="EMBL/GenBank/DDBJ databases">
        <title>FDA dAtabase for Regulatory Grade micrObial Sequences (FDA-ARGOS): Supporting development and validation of Infectious Disease Dx tests.</title>
        <authorList>
            <person name="Kerrigan L."/>
            <person name="Long C."/>
            <person name="Tallon L."/>
            <person name="Sadzewicz L."/>
            <person name="Vavikolanu K."/>
            <person name="Mehta A."/>
            <person name="Aluvathingal J."/>
            <person name="Nadendla S."/>
            <person name="Yan Y."/>
            <person name="Sichtig H."/>
        </authorList>
    </citation>
    <scope>NUCLEOTIDE SEQUENCE [LARGE SCALE GENOMIC DNA]</scope>
    <source>
        <strain evidence="1 2">FDAARGOS_674</strain>
    </source>
</reference>
<gene>
    <name evidence="1" type="ORF">FOB82_03755</name>
</gene>
<dbReference type="RefSeq" id="WP_155868066.1">
    <property type="nucleotide sequence ID" value="NZ_CP046322.1"/>
</dbReference>
<dbReference type="Proteomes" id="UP000426857">
    <property type="component" value="Chromosome"/>
</dbReference>
<evidence type="ECO:0000313" key="2">
    <source>
        <dbReference type="Proteomes" id="UP000426857"/>
    </source>
</evidence>
<dbReference type="AlphaFoldDB" id="A0A6B8TE12"/>
<sequence length="63" mass="7070">MITDNHRAYTPFPSFAEWTTADVSYRDVDAAARRFSRLKDTVSSDVLDLALEKAVTSVSVVYL</sequence>
<dbReference type="KEGG" id="cxe:FOB82_03755"/>
<name>A0A6B8TE12_9CORY</name>
<protein>
    <submittedName>
        <fullName evidence="1">Uncharacterized protein</fullName>
    </submittedName>
</protein>
<accession>A0A6B8TE12</accession>